<dbReference type="SUPFAM" id="SSF47090">
    <property type="entry name" value="PGBD-like"/>
    <property type="match status" value="1"/>
</dbReference>
<dbReference type="Proteomes" id="UP000030016">
    <property type="component" value="Unassembled WGS sequence"/>
</dbReference>
<dbReference type="GO" id="GO:0016052">
    <property type="term" value="P:carbohydrate catabolic process"/>
    <property type="evidence" value="ECO:0007669"/>
    <property type="project" value="TreeGrafter"/>
</dbReference>
<protein>
    <submittedName>
        <fullName evidence="5">Glycosyl hydrolase</fullName>
    </submittedName>
</protein>
<evidence type="ECO:0000256" key="2">
    <source>
        <dbReference type="ARBA" id="ARBA00022801"/>
    </source>
</evidence>
<dbReference type="InterPro" id="IPR002477">
    <property type="entry name" value="Peptidoglycan-bd-like"/>
</dbReference>
<feature type="domain" description="Peptidoglycan binding-like" evidence="4">
    <location>
        <begin position="263"/>
        <end position="320"/>
    </location>
</feature>
<dbReference type="RefSeq" id="WP_039249111.1">
    <property type="nucleotide sequence ID" value="NZ_JDRX01000005.1"/>
</dbReference>
<dbReference type="InterPro" id="IPR002053">
    <property type="entry name" value="Glyco_hydro_25"/>
</dbReference>
<comment type="caution">
    <text evidence="5">The sequence shown here is derived from an EMBL/GenBank/DDBJ whole genome shotgun (WGS) entry which is preliminary data.</text>
</comment>
<dbReference type="GO" id="GO:0016998">
    <property type="term" value="P:cell wall macromolecule catabolic process"/>
    <property type="evidence" value="ECO:0007669"/>
    <property type="project" value="InterPro"/>
</dbReference>
<proteinExistence type="inferred from homology"/>
<dbReference type="Pfam" id="PF01471">
    <property type="entry name" value="PG_binding_1"/>
    <property type="match status" value="1"/>
</dbReference>
<evidence type="ECO:0000256" key="3">
    <source>
        <dbReference type="ARBA" id="ARBA00023295"/>
    </source>
</evidence>
<dbReference type="InterPro" id="IPR018077">
    <property type="entry name" value="Glyco_hydro_fam25_subgr"/>
</dbReference>
<accession>A0AA89CV99</accession>
<evidence type="ECO:0000313" key="5">
    <source>
        <dbReference type="EMBL" id="KGN02824.1"/>
    </source>
</evidence>
<dbReference type="InterPro" id="IPR036365">
    <property type="entry name" value="PGBD-like_sf"/>
</dbReference>
<name>A0AA89CV99_CLONO</name>
<dbReference type="GO" id="GO:0009253">
    <property type="term" value="P:peptidoglycan catabolic process"/>
    <property type="evidence" value="ECO:0007669"/>
    <property type="project" value="InterPro"/>
</dbReference>
<dbReference type="SUPFAM" id="SSF51445">
    <property type="entry name" value="(Trans)glycosidases"/>
    <property type="match status" value="1"/>
</dbReference>
<gene>
    <name evidence="5" type="ORF">Z969_03455</name>
</gene>
<dbReference type="InterPro" id="IPR017853">
    <property type="entry name" value="GH"/>
</dbReference>
<dbReference type="Gene3D" id="1.10.101.10">
    <property type="entry name" value="PGBD-like superfamily/PGBD"/>
    <property type="match status" value="1"/>
</dbReference>
<evidence type="ECO:0000259" key="4">
    <source>
        <dbReference type="Pfam" id="PF01471"/>
    </source>
</evidence>
<dbReference type="PROSITE" id="PS51904">
    <property type="entry name" value="GLYCOSYL_HYDROL_F25_2"/>
    <property type="match status" value="1"/>
</dbReference>
<dbReference type="AlphaFoldDB" id="A0AA89CV99"/>
<dbReference type="PANTHER" id="PTHR34135">
    <property type="entry name" value="LYSOZYME"/>
    <property type="match status" value="1"/>
</dbReference>
<comment type="similarity">
    <text evidence="1">Belongs to the glycosyl hydrolase 25 family.</text>
</comment>
<dbReference type="InterPro" id="IPR036366">
    <property type="entry name" value="PGBDSf"/>
</dbReference>
<dbReference type="EMBL" id="JDRX01000005">
    <property type="protein sequence ID" value="KGN02824.1"/>
    <property type="molecule type" value="Genomic_DNA"/>
</dbReference>
<evidence type="ECO:0000313" key="6">
    <source>
        <dbReference type="Proteomes" id="UP000030016"/>
    </source>
</evidence>
<dbReference type="Pfam" id="PF01183">
    <property type="entry name" value="Glyco_hydro_25"/>
    <property type="match status" value="1"/>
</dbReference>
<dbReference type="PANTHER" id="PTHR34135:SF2">
    <property type="entry name" value="LYSOZYME"/>
    <property type="match status" value="1"/>
</dbReference>
<dbReference type="Gene3D" id="3.20.20.80">
    <property type="entry name" value="Glycosidases"/>
    <property type="match status" value="1"/>
</dbReference>
<sequence>MQCASNKIINGIDISNWQSGINYNELRRNTEVVIIKATEGVDFIDKMFLTHYNGCKTAGLKIGFYHFFSDKSNPTQQARDFWNAIKNKKMDVIPVLDIETSKRSRTEVTNRCLEFLKEMERLSGFKCIVYTYTSFAIEKLDTRLSSYPLWIAHYGVSSPHNNGIWNKWVGFQYTDKARIAGVPNPCDADKFTPYIFINSNVKVPQNSSISPGKPLWQLSISGDIVKDLQRELNKQFNKGLKVDGYFGNSTLNACILVRRGARGNITKIIQQRLIDKGYYVGIYKADGVFGKDTELAVKNFQKNNNLSVDGIVGIETWKALFKK</sequence>
<keyword evidence="3" id="KW-0326">Glycosidase</keyword>
<keyword evidence="2 5" id="KW-0378">Hydrolase</keyword>
<dbReference type="SMART" id="SM00641">
    <property type="entry name" value="Glyco_25"/>
    <property type="match status" value="1"/>
</dbReference>
<dbReference type="CDD" id="cd06525">
    <property type="entry name" value="GH25_Lyc-like"/>
    <property type="match status" value="1"/>
</dbReference>
<evidence type="ECO:0000256" key="1">
    <source>
        <dbReference type="ARBA" id="ARBA00010646"/>
    </source>
</evidence>
<dbReference type="GO" id="GO:0003796">
    <property type="term" value="F:lysozyme activity"/>
    <property type="evidence" value="ECO:0007669"/>
    <property type="project" value="InterPro"/>
</dbReference>
<organism evidence="5 6">
    <name type="scientific">Clostridium novyi A str. 4570</name>
    <dbReference type="NCBI Taxonomy" id="1444290"/>
    <lineage>
        <taxon>Bacteria</taxon>
        <taxon>Bacillati</taxon>
        <taxon>Bacillota</taxon>
        <taxon>Clostridia</taxon>
        <taxon>Eubacteriales</taxon>
        <taxon>Clostridiaceae</taxon>
        <taxon>Clostridium</taxon>
    </lineage>
</organism>
<reference evidence="5 6" key="1">
    <citation type="submission" date="2014-01" db="EMBL/GenBank/DDBJ databases">
        <title>Plasmidome dynamics in the species complex Clostridium novyi sensu lato converts strains of independent lineages into distinctly different pathogens.</title>
        <authorList>
            <person name="Skarin H."/>
            <person name="Segerman B."/>
        </authorList>
    </citation>
    <scope>NUCLEOTIDE SEQUENCE [LARGE SCALE GENOMIC DNA]</scope>
    <source>
        <strain evidence="5 6">4570</strain>
    </source>
</reference>